<dbReference type="PROSITE" id="PS00092">
    <property type="entry name" value="N6_MTASE"/>
    <property type="match status" value="1"/>
</dbReference>
<feature type="domain" description="DUF7814" evidence="8">
    <location>
        <begin position="241"/>
        <end position="462"/>
    </location>
</feature>
<dbReference type="GO" id="GO:0009007">
    <property type="term" value="F:site-specific DNA-methyltransferase (adenine-specific) activity"/>
    <property type="evidence" value="ECO:0007669"/>
    <property type="project" value="UniProtKB-EC"/>
</dbReference>
<dbReference type="Gene3D" id="3.40.50.150">
    <property type="entry name" value="Vaccinia Virus protein VP39"/>
    <property type="match status" value="2"/>
</dbReference>
<evidence type="ECO:0000256" key="2">
    <source>
        <dbReference type="ARBA" id="ARBA00022603"/>
    </source>
</evidence>
<dbReference type="EMBL" id="QMNG01000041">
    <property type="protein sequence ID" value="RLC36620.1"/>
    <property type="molecule type" value="Genomic_DNA"/>
</dbReference>
<dbReference type="Proteomes" id="UP000281261">
    <property type="component" value="Unassembled WGS sequence"/>
</dbReference>
<dbReference type="SUPFAM" id="SSF53335">
    <property type="entry name" value="S-adenosyl-L-methionine-dependent methyltransferases"/>
    <property type="match status" value="1"/>
</dbReference>
<dbReference type="PANTHER" id="PTHR33841">
    <property type="entry name" value="DNA METHYLTRANSFERASE YEEA-RELATED"/>
    <property type="match status" value="1"/>
</dbReference>
<dbReference type="InterPro" id="IPR055573">
    <property type="entry name" value="DUF7149"/>
</dbReference>
<feature type="domain" description="Type II methyltransferase M.TaqI-like" evidence="6">
    <location>
        <begin position="628"/>
        <end position="923"/>
    </location>
</feature>
<keyword evidence="3" id="KW-0808">Transferase</keyword>
<evidence type="ECO:0000259" key="8">
    <source>
        <dbReference type="Pfam" id="PF25120"/>
    </source>
</evidence>
<evidence type="ECO:0000313" key="9">
    <source>
        <dbReference type="EMBL" id="RLC36620.1"/>
    </source>
</evidence>
<dbReference type="InterPro" id="IPR002052">
    <property type="entry name" value="DNA_methylase_N6_adenine_CS"/>
</dbReference>
<dbReference type="EC" id="2.1.1.72" evidence="1"/>
<dbReference type="Pfam" id="PF23653">
    <property type="entry name" value="DUF7149"/>
    <property type="match status" value="1"/>
</dbReference>
<proteinExistence type="predicted"/>
<comment type="catalytic activity">
    <reaction evidence="5">
        <text>a 2'-deoxyadenosine in DNA + S-adenosyl-L-methionine = an N(6)-methyl-2'-deoxyadenosine in DNA + S-adenosyl-L-homocysteine + H(+)</text>
        <dbReference type="Rhea" id="RHEA:15197"/>
        <dbReference type="Rhea" id="RHEA-COMP:12418"/>
        <dbReference type="Rhea" id="RHEA-COMP:12419"/>
        <dbReference type="ChEBI" id="CHEBI:15378"/>
        <dbReference type="ChEBI" id="CHEBI:57856"/>
        <dbReference type="ChEBI" id="CHEBI:59789"/>
        <dbReference type="ChEBI" id="CHEBI:90615"/>
        <dbReference type="ChEBI" id="CHEBI:90616"/>
        <dbReference type="EC" id="2.1.1.72"/>
    </reaction>
</comment>
<sequence>MSGQIDIKKSLNKAYRKQRVTREEIELLRTELVRMLDEVNPKETEEYHKGLLKDFLKKTAYAPYFMNTKDKTDLVIHNGKTSKSSAGVIIEVKRPNNKTEMTTTDDLNKKGMQQLLLYFLRERIKEKNFEIRHLIVTNLYEWFIFDAHEFEKIVERAKLRKYFKDFEQRRLSSDKTELFYKEIASPAIEKAKSKITFTHFDISDYEKYLRKQTKTGDKKLIELQKILSPTHLLKLPFANDSNTLNKDFYSELLHIIGLEEYREGGKKLIGRKKQGNRDDDSFIEAAITQITSLDKLSRIQEVERFGDNTEEQLYNLALELALTWINRILFLKLLESQIVAYHESNDYAFLNTDKVKEYDDLNTLFFEVLAIEKKDRRKAIKEKFPNVPYLNSSLFEPTELEKDTIFISNLPDDTHLPLYKKTVVESDKEKMNTLEYLFKFLDAYDFASECKEDIADESKTLINASVLGLIYEKINGYKDGSFFTPGFITMYMCRETIRRAVVQKFKEQTDFNSDDFGDLVNFTANTYKKAELKKYNGTINSLKICDPAVGSGHFLVSALNEIIAIKAELGILTDESLKPLKDYLIDVENDELMILDSNGDFFKYNPKNSESQRAQKALFGEKRTIIENCLFGVDINPNSVKICRLRLWIELLKNAYYKEDGELETLPNIDINIKCGNSLISRYPIDSDLGDALVGSTWDIGTYRLAVMNYRNAKNKKQKREAEKQIQKIKDDFHVGITANDPIRKKREKIAKEFNDLTSQGRLFGQDEFKRDKKVVKRIEQLTKDISEVDAEIEELQSGVIYRNAFEWRFEFPEVLNEKTGDFNGFDIVIGNPPYGLFNKKQNQKIALLVKSEAIKIIKREFPVASSGVINACRIFYNLGLNLSSKGGYQSMIIPFGILTDTTSANLRKHIFDHHSFLTIDAFPERDNTKRRVFEEVKMSTAIILTCKDRVSENFNLGVSYDRKIEKKNRFDLKYDDVIKISPSLCTIPIATPYEYNVLAKIYSKKNLIKLGSISKCLTGEADMTFAKNAMTQNKKDAILIKGVQIDRFEIKYEPSAISQGEIEYLNVELFQQGYKGKKIQDAYKRRIILQGLTGVNEKFRLKATIIEPPAFLANSCNYLTDRKAMPFSVILGLINSKVLNFVFRCKSTSSNVNGYEVDELPIPKNIDDATQKNIERLVDKILAVKMKDPQADTSELESKIDKLVYKLYDLTSAEIDIVEGKY</sequence>
<accession>A0A420ZBS6</accession>
<dbReference type="InterPro" id="IPR050953">
    <property type="entry name" value="N4_N6_ade-DNA_methylase"/>
</dbReference>
<evidence type="ECO:0000256" key="3">
    <source>
        <dbReference type="ARBA" id="ARBA00022679"/>
    </source>
</evidence>
<evidence type="ECO:0000256" key="4">
    <source>
        <dbReference type="ARBA" id="ARBA00022691"/>
    </source>
</evidence>
<evidence type="ECO:0000259" key="7">
    <source>
        <dbReference type="Pfam" id="PF23653"/>
    </source>
</evidence>
<dbReference type="InterPro" id="IPR011639">
    <property type="entry name" value="MethylTrfase_TaqI-like_dom"/>
</dbReference>
<dbReference type="GO" id="GO:0006304">
    <property type="term" value="P:DNA modification"/>
    <property type="evidence" value="ECO:0007669"/>
    <property type="project" value="InterPro"/>
</dbReference>
<dbReference type="PANTHER" id="PTHR33841:SF1">
    <property type="entry name" value="DNA METHYLTRANSFERASE A"/>
    <property type="match status" value="1"/>
</dbReference>
<name>A0A420ZBS6_UNCK3</name>
<evidence type="ECO:0000313" key="10">
    <source>
        <dbReference type="Proteomes" id="UP000281261"/>
    </source>
</evidence>
<dbReference type="PRINTS" id="PR00507">
    <property type="entry name" value="N12N6MTFRASE"/>
</dbReference>
<feature type="domain" description="DUF7149" evidence="7">
    <location>
        <begin position="6"/>
        <end position="240"/>
    </location>
</feature>
<keyword evidence="4" id="KW-0949">S-adenosyl-L-methionine</keyword>
<dbReference type="Pfam" id="PF07669">
    <property type="entry name" value="Eco57I"/>
    <property type="match status" value="1"/>
</dbReference>
<dbReference type="InterPro" id="IPR056716">
    <property type="entry name" value="DUF7814"/>
</dbReference>
<reference evidence="9 10" key="1">
    <citation type="submission" date="2018-06" db="EMBL/GenBank/DDBJ databases">
        <title>Extensive metabolic versatility and redundancy in microbially diverse, dynamic hydrothermal sediments.</title>
        <authorList>
            <person name="Dombrowski N."/>
            <person name="Teske A."/>
            <person name="Baker B.J."/>
        </authorList>
    </citation>
    <scope>NUCLEOTIDE SEQUENCE [LARGE SCALE GENOMIC DNA]</scope>
    <source>
        <strain evidence="9">B79_G16</strain>
    </source>
</reference>
<dbReference type="GO" id="GO:0032259">
    <property type="term" value="P:methylation"/>
    <property type="evidence" value="ECO:0007669"/>
    <property type="project" value="UniProtKB-KW"/>
</dbReference>
<evidence type="ECO:0000259" key="6">
    <source>
        <dbReference type="Pfam" id="PF07669"/>
    </source>
</evidence>
<dbReference type="Pfam" id="PF25120">
    <property type="entry name" value="DUF7814"/>
    <property type="match status" value="1"/>
</dbReference>
<keyword evidence="2" id="KW-0489">Methyltransferase</keyword>
<evidence type="ECO:0000256" key="5">
    <source>
        <dbReference type="ARBA" id="ARBA00047942"/>
    </source>
</evidence>
<dbReference type="GO" id="GO:0003676">
    <property type="term" value="F:nucleic acid binding"/>
    <property type="evidence" value="ECO:0007669"/>
    <property type="project" value="InterPro"/>
</dbReference>
<dbReference type="AlphaFoldDB" id="A0A420ZBS6"/>
<gene>
    <name evidence="9" type="ORF">DRH29_04220</name>
</gene>
<evidence type="ECO:0000256" key="1">
    <source>
        <dbReference type="ARBA" id="ARBA00011900"/>
    </source>
</evidence>
<dbReference type="InterPro" id="IPR029063">
    <property type="entry name" value="SAM-dependent_MTases_sf"/>
</dbReference>
<protein>
    <recommendedName>
        <fullName evidence="1">site-specific DNA-methyltransferase (adenine-specific)</fullName>
        <ecNumber evidence="1">2.1.1.72</ecNumber>
    </recommendedName>
</protein>
<organism evidence="9 10">
    <name type="scientific">candidate division Kazan bacterium</name>
    <dbReference type="NCBI Taxonomy" id="2202143"/>
    <lineage>
        <taxon>Bacteria</taxon>
        <taxon>Bacteria division Kazan-3B-28</taxon>
    </lineage>
</organism>
<comment type="caution">
    <text evidence="9">The sequence shown here is derived from an EMBL/GenBank/DDBJ whole genome shotgun (WGS) entry which is preliminary data.</text>
</comment>